<dbReference type="Proteomes" id="UP001642484">
    <property type="component" value="Unassembled WGS sequence"/>
</dbReference>
<keyword evidence="2" id="KW-1185">Reference proteome</keyword>
<organism evidence="1 2">
    <name type="scientific">Durusdinium trenchii</name>
    <dbReference type="NCBI Taxonomy" id="1381693"/>
    <lineage>
        <taxon>Eukaryota</taxon>
        <taxon>Sar</taxon>
        <taxon>Alveolata</taxon>
        <taxon>Dinophyceae</taxon>
        <taxon>Suessiales</taxon>
        <taxon>Symbiodiniaceae</taxon>
        <taxon>Durusdinium</taxon>
    </lineage>
</organism>
<name>A0ABP0IEF3_9DINO</name>
<reference evidence="1 2" key="1">
    <citation type="submission" date="2024-02" db="EMBL/GenBank/DDBJ databases">
        <authorList>
            <person name="Chen Y."/>
            <person name="Shah S."/>
            <person name="Dougan E. K."/>
            <person name="Thang M."/>
            <person name="Chan C."/>
        </authorList>
    </citation>
    <scope>NUCLEOTIDE SEQUENCE [LARGE SCALE GENOMIC DNA]</scope>
</reference>
<evidence type="ECO:0000313" key="1">
    <source>
        <dbReference type="EMBL" id="CAK9000251.1"/>
    </source>
</evidence>
<accession>A0ABP0IEF3</accession>
<protein>
    <submittedName>
        <fullName evidence="1">Uncharacterized protein</fullName>
    </submittedName>
</protein>
<gene>
    <name evidence="1" type="ORF">CCMP2556_LOCUS5993</name>
</gene>
<proteinExistence type="predicted"/>
<sequence>MARQKRGLRGFTARGCAGVLFQLMSRCNVMQGKAFSCTSQGQFTTANRKQNNGSTIPQCFSLPGPRVPAELRNGANLIENNLDAVPSSRKVWRSFQLERGGWALRRTHLFNVPSDSEIRRSSCWRYPI</sequence>
<evidence type="ECO:0000313" key="2">
    <source>
        <dbReference type="Proteomes" id="UP001642484"/>
    </source>
</evidence>
<dbReference type="EMBL" id="CAXAMN010002559">
    <property type="protein sequence ID" value="CAK9000251.1"/>
    <property type="molecule type" value="Genomic_DNA"/>
</dbReference>
<comment type="caution">
    <text evidence="1">The sequence shown here is derived from an EMBL/GenBank/DDBJ whole genome shotgun (WGS) entry which is preliminary data.</text>
</comment>